<dbReference type="NCBIfam" id="TIGR03596">
    <property type="entry name" value="GTPase_YlqF"/>
    <property type="match status" value="1"/>
</dbReference>
<gene>
    <name evidence="5" type="primary">ylqF</name>
    <name evidence="5" type="ORF">V6U78_02915</name>
</gene>
<dbReference type="PROSITE" id="PS51721">
    <property type="entry name" value="G_CP"/>
    <property type="match status" value="1"/>
</dbReference>
<evidence type="ECO:0000313" key="6">
    <source>
        <dbReference type="Proteomes" id="UP001621714"/>
    </source>
</evidence>
<dbReference type="SUPFAM" id="SSF52540">
    <property type="entry name" value="P-loop containing nucleoside triphosphate hydrolases"/>
    <property type="match status" value="1"/>
</dbReference>
<keyword evidence="1 3" id="KW-0547">Nucleotide-binding</keyword>
<organism evidence="5 6">
    <name type="scientific">Marinospirillum alkalitolerans</name>
    <dbReference type="NCBI Taxonomy" id="3123374"/>
    <lineage>
        <taxon>Bacteria</taxon>
        <taxon>Pseudomonadati</taxon>
        <taxon>Pseudomonadota</taxon>
        <taxon>Gammaproteobacteria</taxon>
        <taxon>Oceanospirillales</taxon>
        <taxon>Oceanospirillaceae</taxon>
        <taxon>Marinospirillum</taxon>
    </lineage>
</organism>
<dbReference type="Pfam" id="PF01926">
    <property type="entry name" value="MMR_HSR1"/>
    <property type="match status" value="1"/>
</dbReference>
<dbReference type="InterPro" id="IPR027417">
    <property type="entry name" value="P-loop_NTPase"/>
</dbReference>
<dbReference type="PIRSF" id="PIRSF006230">
    <property type="entry name" value="MG442"/>
    <property type="match status" value="1"/>
</dbReference>
<comment type="function">
    <text evidence="3">Required for a late step of 50S ribosomal subunit assembly. Has GTPase activity.</text>
</comment>
<dbReference type="InterPro" id="IPR019991">
    <property type="entry name" value="GTP-bd_ribosome_bgen"/>
</dbReference>
<dbReference type="RefSeq" id="WP_405337008.1">
    <property type="nucleotide sequence ID" value="NZ_JBANFI010000001.1"/>
</dbReference>
<keyword evidence="6" id="KW-1185">Reference proteome</keyword>
<dbReference type="Gene3D" id="3.40.50.300">
    <property type="entry name" value="P-loop containing nucleotide triphosphate hydrolases"/>
    <property type="match status" value="1"/>
</dbReference>
<comment type="similarity">
    <text evidence="3">Belongs to the TRAFAC class YlqF/YawG GTPase family. MTG1 subfamily.</text>
</comment>
<feature type="domain" description="CP-type G" evidence="4">
    <location>
        <begin position="14"/>
        <end position="171"/>
    </location>
</feature>
<name>A0ABW8PUN0_9GAMM</name>
<evidence type="ECO:0000313" key="5">
    <source>
        <dbReference type="EMBL" id="MFK7159988.1"/>
    </source>
</evidence>
<dbReference type="Proteomes" id="UP001621714">
    <property type="component" value="Unassembled WGS sequence"/>
</dbReference>
<comment type="subcellular location">
    <subcellularLocation>
        <location evidence="3">Cytoplasm</location>
    </subcellularLocation>
</comment>
<evidence type="ECO:0000259" key="4">
    <source>
        <dbReference type="PROSITE" id="PS51721"/>
    </source>
</evidence>
<dbReference type="Gene3D" id="1.10.1580.10">
    <property type="match status" value="1"/>
</dbReference>
<dbReference type="CDD" id="cd01856">
    <property type="entry name" value="YlqF"/>
    <property type="match status" value="1"/>
</dbReference>
<accession>A0ABW8PUN0</accession>
<dbReference type="InterPro" id="IPR030378">
    <property type="entry name" value="G_CP_dom"/>
</dbReference>
<sequence>MTINWYPGHMHKARKEIKKALPEIDLVIELVDARLPFSSANPVLGQLIAHKPRLKLLSKSDLADPQLTQAWVEHFEQDSQMRALPIVTTDKKTLQPIARLCAQLTSHIRESRSVKALVMGIPNVGKSTLINSLAGKKIAKTGNEPAVTRRQQKIQVGDRLQIIDTPGVLWPRIEWPDSAYRLAASGAIRDTAMDYEDVGFWSAQDLLQRYPERLIARYKLKEQPDSAASLLKLIAEKRGGLRAGGEIDYHRACEVLLHDLRGGQLGLITLEAPTEIPTEEMLLALRETTDLGQDAPEFKEES</sequence>
<keyword evidence="3" id="KW-0963">Cytoplasm</keyword>
<proteinExistence type="inferred from homology"/>
<keyword evidence="2 3" id="KW-0342">GTP-binding</keyword>
<evidence type="ECO:0000256" key="2">
    <source>
        <dbReference type="ARBA" id="ARBA00023134"/>
    </source>
</evidence>
<comment type="caution">
    <text evidence="5">The sequence shown here is derived from an EMBL/GenBank/DDBJ whole genome shotgun (WGS) entry which is preliminary data.</text>
</comment>
<dbReference type="PANTHER" id="PTHR45782:SF4">
    <property type="entry name" value="MITOCHONDRIAL RIBOSOME-ASSOCIATED GTPASE 1"/>
    <property type="match status" value="1"/>
</dbReference>
<dbReference type="EMBL" id="JBANFI010000001">
    <property type="protein sequence ID" value="MFK7159988.1"/>
    <property type="molecule type" value="Genomic_DNA"/>
</dbReference>
<protein>
    <recommendedName>
        <fullName evidence="3">Ribosome biogenesis GTPase A</fullName>
    </recommendedName>
</protein>
<evidence type="ECO:0000256" key="3">
    <source>
        <dbReference type="PIRNR" id="PIRNR006230"/>
    </source>
</evidence>
<dbReference type="PANTHER" id="PTHR45782">
    <property type="entry name" value="MITOCHONDRIAL RIBOSOME-ASSOCIATED GTPASE 1"/>
    <property type="match status" value="1"/>
</dbReference>
<dbReference type="InterPro" id="IPR006073">
    <property type="entry name" value="GTP-bd"/>
</dbReference>
<dbReference type="InterPro" id="IPR023179">
    <property type="entry name" value="GTP-bd_ortho_bundle_sf"/>
</dbReference>
<reference evidence="5 6" key="1">
    <citation type="submission" date="2024-02" db="EMBL/GenBank/DDBJ databases">
        <title>Marinospirillum sp. MEB 164 isolated from Lonar lake sediment.</title>
        <authorList>
            <person name="Joshi A."/>
            <person name="Thite S."/>
        </authorList>
    </citation>
    <scope>NUCLEOTIDE SEQUENCE [LARGE SCALE GENOMIC DNA]</scope>
    <source>
        <strain evidence="5 6">MEB164</strain>
    </source>
</reference>
<dbReference type="InterPro" id="IPR016478">
    <property type="entry name" value="GTPase_MTG1"/>
</dbReference>
<evidence type="ECO:0000256" key="1">
    <source>
        <dbReference type="ARBA" id="ARBA00022741"/>
    </source>
</evidence>